<accession>A0A543A5T9</accession>
<name>A0A543A5T9_9ACTN</name>
<reference evidence="1 2" key="1">
    <citation type="submission" date="2019-06" db="EMBL/GenBank/DDBJ databases">
        <title>Sequencing the genomes of 1000 actinobacteria strains.</title>
        <authorList>
            <person name="Klenk H.-P."/>
        </authorList>
    </citation>
    <scope>NUCLEOTIDE SEQUENCE [LARGE SCALE GENOMIC DNA]</scope>
    <source>
        <strain evidence="1 2">DSM 25218</strain>
    </source>
</reference>
<dbReference type="EMBL" id="VFOV01000001">
    <property type="protein sequence ID" value="TQL67971.1"/>
    <property type="molecule type" value="Genomic_DNA"/>
</dbReference>
<organism evidence="1 2">
    <name type="scientific">Nocardioides albertanoniae</name>
    <dbReference type="NCBI Taxonomy" id="1175486"/>
    <lineage>
        <taxon>Bacteria</taxon>
        <taxon>Bacillati</taxon>
        <taxon>Actinomycetota</taxon>
        <taxon>Actinomycetes</taxon>
        <taxon>Propionibacteriales</taxon>
        <taxon>Nocardioidaceae</taxon>
        <taxon>Nocardioides</taxon>
    </lineage>
</organism>
<protein>
    <submittedName>
        <fullName evidence="1">Uncharacterized protein</fullName>
    </submittedName>
</protein>
<comment type="caution">
    <text evidence="1">The sequence shown here is derived from an EMBL/GenBank/DDBJ whole genome shotgun (WGS) entry which is preliminary data.</text>
</comment>
<evidence type="ECO:0000313" key="2">
    <source>
        <dbReference type="Proteomes" id="UP000320209"/>
    </source>
</evidence>
<keyword evidence="2" id="KW-1185">Reference proteome</keyword>
<gene>
    <name evidence="1" type="ORF">FB381_1860</name>
</gene>
<dbReference type="AlphaFoldDB" id="A0A543A5T9"/>
<sequence>MGHVQHDVTHATRAPHEWFLRVALTRAVPANLPDPTTSKVRQMKESPMPVVMPLEVVR</sequence>
<dbReference type="Proteomes" id="UP000320209">
    <property type="component" value="Unassembled WGS sequence"/>
</dbReference>
<proteinExistence type="predicted"/>
<evidence type="ECO:0000313" key="1">
    <source>
        <dbReference type="EMBL" id="TQL67971.1"/>
    </source>
</evidence>